<evidence type="ECO:0000313" key="2">
    <source>
        <dbReference type="Proteomes" id="UP000683507"/>
    </source>
</evidence>
<dbReference type="SUPFAM" id="SSF82171">
    <property type="entry name" value="DPP6 N-terminal domain-like"/>
    <property type="match status" value="1"/>
</dbReference>
<sequence length="521" mass="58798">MRSGFIIIATMVMCLGSFHAQKLEKADKKELKKGFVSIEYEDFIDANERFSALYKKYPNDDEVRFGLAICKLNQKSNEWEALELIENVYNTKSLENYYYYLGRAYLIHGRFEDAVNALQTILLDKKKTVDDDDILNYLNIAYEARELMVAERKVEINNLGGTINTESQESVPVLMPDKSGMFYTSRRSNNTSQQKDHLGNFFQDVFFSPMKNGSWEEPRNCSEINSKLHDAAVSISYDGRKFLYFKTNPENIVQGDLYEADCDSTGNLSNGKILPEGINSKSIESSACLSTDGNMIIFSSNRPGGYGGFDLYYAKRLPTGAWGREINMGALVNTDGNEDAPFLHADDRTLYFSSDGRIGIGGFDIYSMKLSDDGTWSLPENIGYPINSLGHDLYYRVSPNSQQAFFSSDREGGFGDDDIYLVNIYDHESFKTVIKGNISDEQGKPLNAKITIINEEDKNLNGIYRTNGQGNFIILSMPMERYQMIIEAKGHESITLSKSFEELTEEGRLSIVLKMLPADAP</sequence>
<name>A0A916NEK5_9FLAO</name>
<dbReference type="SUPFAM" id="SSF48452">
    <property type="entry name" value="TPR-like"/>
    <property type="match status" value="1"/>
</dbReference>
<dbReference type="AlphaFoldDB" id="A0A916NEK5"/>
<dbReference type="Gene3D" id="1.25.40.10">
    <property type="entry name" value="Tetratricopeptide repeat domain"/>
    <property type="match status" value="1"/>
</dbReference>
<dbReference type="KEGG" id="ptan:CRYO30217_03324"/>
<protein>
    <recommendedName>
        <fullName evidence="3">Tetratricopeptide repeat protein</fullName>
    </recommendedName>
</protein>
<dbReference type="SUPFAM" id="SSF49464">
    <property type="entry name" value="Carboxypeptidase regulatory domain-like"/>
    <property type="match status" value="1"/>
</dbReference>
<dbReference type="InterPro" id="IPR011042">
    <property type="entry name" value="6-blade_b-propeller_TolB-like"/>
</dbReference>
<dbReference type="Pfam" id="PF07676">
    <property type="entry name" value="PD40"/>
    <property type="match status" value="3"/>
</dbReference>
<gene>
    <name evidence="1" type="ORF">CRYO30217_03324</name>
</gene>
<dbReference type="InterPro" id="IPR011990">
    <property type="entry name" value="TPR-like_helical_dom_sf"/>
</dbReference>
<proteinExistence type="predicted"/>
<keyword evidence="2" id="KW-1185">Reference proteome</keyword>
<dbReference type="EMBL" id="OU015584">
    <property type="protein sequence ID" value="CAG5086901.1"/>
    <property type="molecule type" value="Genomic_DNA"/>
</dbReference>
<dbReference type="Proteomes" id="UP000683507">
    <property type="component" value="Chromosome"/>
</dbReference>
<dbReference type="Gene3D" id="2.60.40.1120">
    <property type="entry name" value="Carboxypeptidase-like, regulatory domain"/>
    <property type="match status" value="1"/>
</dbReference>
<organism evidence="1 2">
    <name type="scientific">Parvicella tangerina</name>
    <dbReference type="NCBI Taxonomy" id="2829795"/>
    <lineage>
        <taxon>Bacteria</taxon>
        <taxon>Pseudomonadati</taxon>
        <taxon>Bacteroidota</taxon>
        <taxon>Flavobacteriia</taxon>
        <taxon>Flavobacteriales</taxon>
        <taxon>Parvicellaceae</taxon>
        <taxon>Parvicella</taxon>
    </lineage>
</organism>
<evidence type="ECO:0000313" key="1">
    <source>
        <dbReference type="EMBL" id="CAG5086901.1"/>
    </source>
</evidence>
<dbReference type="InterPro" id="IPR008969">
    <property type="entry name" value="CarboxyPept-like_regulatory"/>
</dbReference>
<accession>A0A916NEK5</accession>
<reference evidence="1" key="1">
    <citation type="submission" date="2021-04" db="EMBL/GenBank/DDBJ databases">
        <authorList>
            <person name="Rodrigo-Torres L."/>
            <person name="Arahal R. D."/>
            <person name="Lucena T."/>
        </authorList>
    </citation>
    <scope>NUCLEOTIDE SEQUENCE</scope>
    <source>
        <strain evidence="1">AS29M-1</strain>
    </source>
</reference>
<dbReference type="Gene3D" id="2.120.10.30">
    <property type="entry name" value="TolB, C-terminal domain"/>
    <property type="match status" value="1"/>
</dbReference>
<evidence type="ECO:0008006" key="3">
    <source>
        <dbReference type="Google" id="ProtNLM"/>
    </source>
</evidence>
<dbReference type="InterPro" id="IPR011659">
    <property type="entry name" value="WD40"/>
</dbReference>